<comment type="subcellular location">
    <subcellularLocation>
        <location evidence="1">Nucleus</location>
    </subcellularLocation>
</comment>
<keyword evidence="2" id="KW-0479">Metal-binding</keyword>
<dbReference type="GO" id="GO:0009788">
    <property type="term" value="P:negative regulation of abscisic acid-activated signaling pathway"/>
    <property type="evidence" value="ECO:0007669"/>
    <property type="project" value="InterPro"/>
</dbReference>
<evidence type="ECO:0000256" key="3">
    <source>
        <dbReference type="ARBA" id="ARBA00022771"/>
    </source>
</evidence>
<dbReference type="PROSITE" id="PS50157">
    <property type="entry name" value="ZINC_FINGER_C2H2_2"/>
    <property type="match status" value="1"/>
</dbReference>
<dbReference type="PANTHER" id="PTHR47287:SF18">
    <property type="entry name" value="TRANSCRIPTION FACTOR C2H2 FAMILY"/>
    <property type="match status" value="1"/>
</dbReference>
<dbReference type="Proteomes" id="UP001289374">
    <property type="component" value="Unassembled WGS sequence"/>
</dbReference>
<keyword evidence="9" id="KW-1185">Reference proteome</keyword>
<dbReference type="EMBL" id="JACGWL010000010">
    <property type="protein sequence ID" value="KAK4393923.1"/>
    <property type="molecule type" value="Genomic_DNA"/>
</dbReference>
<dbReference type="InterPro" id="IPR044246">
    <property type="entry name" value="ZFP3-like"/>
</dbReference>
<dbReference type="GO" id="GO:0008270">
    <property type="term" value="F:zinc ion binding"/>
    <property type="evidence" value="ECO:0007669"/>
    <property type="project" value="UniProtKB-KW"/>
</dbReference>
<reference evidence="8" key="2">
    <citation type="journal article" date="2024" name="Plant">
        <title>Genomic evolution and insights into agronomic trait innovations of Sesamum species.</title>
        <authorList>
            <person name="Miao H."/>
            <person name="Wang L."/>
            <person name="Qu L."/>
            <person name="Liu H."/>
            <person name="Sun Y."/>
            <person name="Le M."/>
            <person name="Wang Q."/>
            <person name="Wei S."/>
            <person name="Zheng Y."/>
            <person name="Lin W."/>
            <person name="Duan Y."/>
            <person name="Cao H."/>
            <person name="Xiong S."/>
            <person name="Wang X."/>
            <person name="Wei L."/>
            <person name="Li C."/>
            <person name="Ma Q."/>
            <person name="Ju M."/>
            <person name="Zhao R."/>
            <person name="Li G."/>
            <person name="Mu C."/>
            <person name="Tian Q."/>
            <person name="Mei H."/>
            <person name="Zhang T."/>
            <person name="Gao T."/>
            <person name="Zhang H."/>
        </authorList>
    </citation>
    <scope>NUCLEOTIDE SEQUENCE</scope>
    <source>
        <strain evidence="8">K16</strain>
    </source>
</reference>
<evidence type="ECO:0000259" key="7">
    <source>
        <dbReference type="PROSITE" id="PS50157"/>
    </source>
</evidence>
<evidence type="ECO:0000256" key="4">
    <source>
        <dbReference type="ARBA" id="ARBA00022833"/>
    </source>
</evidence>
<reference evidence="8" key="1">
    <citation type="submission" date="2020-06" db="EMBL/GenBank/DDBJ databases">
        <authorList>
            <person name="Li T."/>
            <person name="Hu X."/>
            <person name="Zhang T."/>
            <person name="Song X."/>
            <person name="Zhang H."/>
            <person name="Dai N."/>
            <person name="Sheng W."/>
            <person name="Hou X."/>
            <person name="Wei L."/>
        </authorList>
    </citation>
    <scope>NUCLEOTIDE SEQUENCE</scope>
    <source>
        <strain evidence="8">K16</strain>
        <tissue evidence="8">Leaf</tissue>
    </source>
</reference>
<comment type="caution">
    <text evidence="8">The sequence shown here is derived from an EMBL/GenBank/DDBJ whole genome shotgun (WGS) entry which is preliminary data.</text>
</comment>
<keyword evidence="5" id="KW-0539">Nucleus</keyword>
<evidence type="ECO:0000313" key="8">
    <source>
        <dbReference type="EMBL" id="KAK4393923.1"/>
    </source>
</evidence>
<evidence type="ECO:0000313" key="9">
    <source>
        <dbReference type="Proteomes" id="UP001289374"/>
    </source>
</evidence>
<gene>
    <name evidence="8" type="ORF">Sango_1863100</name>
</gene>
<protein>
    <submittedName>
        <fullName evidence="8">Zinc finger protein 4</fullName>
    </submittedName>
</protein>
<sequence>MSSNANTFNIPSSFWLLQHGTEHLCNKQKKIKGQWVSKGSIPSGPKDSKGPILKVALRTSYSVNGWTRCSFISAVTLGNTVFKKHASLHNSLLTEIPGSLPHIEVIGATLPQTGNVSSQHFVKVTDAQPRCGVERPLSNRRGTDPNSFCVLELTVGFGIDVSASGSKVAPGTVSAISSIDHRTNHEVHTAMKLSKLDLEVEAISGNESDDVNSQVASNISIQEAIVDSSKGHVADPNYNHSSDPASFDQLSSESISLNLSLSFKFRHDELAGREPAGFSLSSTSESTNEPLAQSMATVTPRSFSCNFCQRKFFSSQALGGHQNAHKRERTLAKRAVRMGVIAERYASVASLPLHGSAFKCLGIKAHSSVHHGFVPQLRPTETKTSTRFENGYLFQPLYVEDEDTELLWPGSFHQAATANIVEETPRSTEIQRLISPSDSENLISIMQTCSLG</sequence>
<dbReference type="InterPro" id="IPR013087">
    <property type="entry name" value="Znf_C2H2_type"/>
</dbReference>
<feature type="domain" description="C2H2-type" evidence="7">
    <location>
        <begin position="303"/>
        <end position="330"/>
    </location>
</feature>
<proteinExistence type="predicted"/>
<evidence type="ECO:0000256" key="2">
    <source>
        <dbReference type="ARBA" id="ARBA00022723"/>
    </source>
</evidence>
<dbReference type="PANTHER" id="PTHR47287">
    <property type="entry name" value="C2H2 AND C2HC ZINC FINGERS SUPERFAMILY PROTEIN"/>
    <property type="match status" value="1"/>
</dbReference>
<evidence type="ECO:0000256" key="6">
    <source>
        <dbReference type="PROSITE-ProRule" id="PRU00042"/>
    </source>
</evidence>
<dbReference type="PROSITE" id="PS00028">
    <property type="entry name" value="ZINC_FINGER_C2H2_1"/>
    <property type="match status" value="1"/>
</dbReference>
<accession>A0AAE1WI87</accession>
<evidence type="ECO:0000256" key="5">
    <source>
        <dbReference type="ARBA" id="ARBA00023242"/>
    </source>
</evidence>
<keyword evidence="3 6" id="KW-0863">Zinc-finger</keyword>
<dbReference type="Gene3D" id="3.30.160.60">
    <property type="entry name" value="Classic Zinc Finger"/>
    <property type="match status" value="1"/>
</dbReference>
<name>A0AAE1WI87_9LAMI</name>
<dbReference type="SUPFAM" id="SSF57667">
    <property type="entry name" value="beta-beta-alpha zinc fingers"/>
    <property type="match status" value="1"/>
</dbReference>
<dbReference type="InterPro" id="IPR036236">
    <property type="entry name" value="Znf_C2H2_sf"/>
</dbReference>
<dbReference type="AlphaFoldDB" id="A0AAE1WI87"/>
<organism evidence="8 9">
    <name type="scientific">Sesamum angolense</name>
    <dbReference type="NCBI Taxonomy" id="2727404"/>
    <lineage>
        <taxon>Eukaryota</taxon>
        <taxon>Viridiplantae</taxon>
        <taxon>Streptophyta</taxon>
        <taxon>Embryophyta</taxon>
        <taxon>Tracheophyta</taxon>
        <taxon>Spermatophyta</taxon>
        <taxon>Magnoliopsida</taxon>
        <taxon>eudicotyledons</taxon>
        <taxon>Gunneridae</taxon>
        <taxon>Pentapetalae</taxon>
        <taxon>asterids</taxon>
        <taxon>lamiids</taxon>
        <taxon>Lamiales</taxon>
        <taxon>Pedaliaceae</taxon>
        <taxon>Sesamum</taxon>
    </lineage>
</organism>
<dbReference type="GO" id="GO:0005634">
    <property type="term" value="C:nucleus"/>
    <property type="evidence" value="ECO:0007669"/>
    <property type="project" value="UniProtKB-SubCell"/>
</dbReference>
<keyword evidence="4" id="KW-0862">Zinc</keyword>
<evidence type="ECO:0000256" key="1">
    <source>
        <dbReference type="ARBA" id="ARBA00004123"/>
    </source>
</evidence>